<dbReference type="RefSeq" id="WP_039657137.1">
    <property type="nucleotide sequence ID" value="NZ_CP021080.1"/>
</dbReference>
<dbReference type="AlphaFoldDB" id="A0A221P7V7"/>
<name>A0A221P7V7_9ACTN</name>
<accession>A0A221P7V7</accession>
<dbReference type="KEGG" id="splu:LK06_009095"/>
<proteinExistence type="predicted"/>
<keyword evidence="2" id="KW-1185">Reference proteome</keyword>
<dbReference type="Proteomes" id="UP000031501">
    <property type="component" value="Chromosome"/>
</dbReference>
<organism evidence="1 2">
    <name type="scientific">Streptomyces pluripotens</name>
    <dbReference type="NCBI Taxonomy" id="1355015"/>
    <lineage>
        <taxon>Bacteria</taxon>
        <taxon>Bacillati</taxon>
        <taxon>Actinomycetota</taxon>
        <taxon>Actinomycetes</taxon>
        <taxon>Kitasatosporales</taxon>
        <taxon>Streptomycetaceae</taxon>
        <taxon>Streptomyces</taxon>
    </lineage>
</organism>
<protein>
    <recommendedName>
        <fullName evidence="3">DNA-binding protein</fullName>
    </recommendedName>
</protein>
<gene>
    <name evidence="1" type="ORF">LK07_10205</name>
</gene>
<dbReference type="EMBL" id="CP022433">
    <property type="protein sequence ID" value="ASN28311.1"/>
    <property type="molecule type" value="Genomic_DNA"/>
</dbReference>
<evidence type="ECO:0000313" key="2">
    <source>
        <dbReference type="Proteomes" id="UP000031501"/>
    </source>
</evidence>
<reference evidence="1 2" key="1">
    <citation type="submission" date="2017-07" db="EMBL/GenBank/DDBJ databases">
        <title>Genome sequence of Streptomyces pluripotens MUSC 137T.</title>
        <authorList>
            <person name="Ser H.-L."/>
            <person name="Lee L.-H."/>
        </authorList>
    </citation>
    <scope>NUCLEOTIDE SEQUENCE [LARGE SCALE GENOMIC DNA]</scope>
    <source>
        <strain evidence="1 2">MUSC 137</strain>
    </source>
</reference>
<evidence type="ECO:0000313" key="1">
    <source>
        <dbReference type="EMBL" id="ASN28311.1"/>
    </source>
</evidence>
<dbReference type="OrthoDB" id="3541350at2"/>
<sequence>MTRSDLLALPPAVDLVTAGRALGLGRSKVYQLAQRGEMPVRTLRLGSAYRVVTAELLELLGVQPE</sequence>
<evidence type="ECO:0008006" key="3">
    <source>
        <dbReference type="Google" id="ProtNLM"/>
    </source>
</evidence>